<gene>
    <name evidence="4" type="ORF">kuste3937</name>
</gene>
<dbReference type="InterPro" id="IPR000644">
    <property type="entry name" value="CBS_dom"/>
</dbReference>
<accession>Q1Q3V8</accession>
<reference evidence="4" key="1">
    <citation type="journal article" date="2006" name="Nature">
        <title>Deciphering the evolution and metabolism of an anammox bacterium from a community genome.</title>
        <authorList>
            <person name="Strous M."/>
            <person name="Pelletier E."/>
            <person name="Mangenot S."/>
            <person name="Rattei T."/>
            <person name="Lehner A."/>
            <person name="Taylor M.W."/>
            <person name="Horn M."/>
            <person name="Daims H."/>
            <person name="Bartol-Mavel D."/>
            <person name="Wincker P."/>
            <person name="Barbe V."/>
            <person name="Fonknechten N."/>
            <person name="Vallenet D."/>
            <person name="Segurens B."/>
            <person name="Schenowitz-Truong C."/>
            <person name="Medigue C."/>
            <person name="Collingro A."/>
            <person name="Snel B."/>
            <person name="Dutilh B.E."/>
            <person name="OpDenCamp H.J.M."/>
            <person name="vanDerDrift C."/>
            <person name="Cirpus I."/>
            <person name="vanDePas-Schoonen K.T."/>
            <person name="Harhangi H.R."/>
            <person name="vanNiftrik L."/>
            <person name="Schmid M."/>
            <person name="Keltjens J."/>
            <person name="vanDeVossenberg J."/>
            <person name="Kartal B."/>
            <person name="Meier H."/>
            <person name="Frishman D."/>
            <person name="Huynen M.A."/>
            <person name="Mewes H."/>
            <person name="Weissenbach J."/>
            <person name="Jetten M.S.M."/>
            <person name="Wagner M."/>
            <person name="LePaslier D."/>
        </authorList>
    </citation>
    <scope>NUCLEOTIDE SEQUENCE</scope>
</reference>
<dbReference type="InterPro" id="IPR051462">
    <property type="entry name" value="CBS_domain-containing"/>
</dbReference>
<name>Q1Q3V8_KUEST</name>
<protein>
    <recommendedName>
        <fullName evidence="3">CBS domain-containing protein</fullName>
    </recommendedName>
</protein>
<feature type="domain" description="CBS" evidence="3">
    <location>
        <begin position="74"/>
        <end position="134"/>
    </location>
</feature>
<dbReference type="Pfam" id="PF00571">
    <property type="entry name" value="CBS"/>
    <property type="match status" value="3"/>
</dbReference>
<evidence type="ECO:0000259" key="3">
    <source>
        <dbReference type="PROSITE" id="PS51371"/>
    </source>
</evidence>
<dbReference type="InterPro" id="IPR046342">
    <property type="entry name" value="CBS_dom_sf"/>
</dbReference>
<dbReference type="EMBL" id="CT573071">
    <property type="protein sequence ID" value="CAJ74700.1"/>
    <property type="molecule type" value="Genomic_DNA"/>
</dbReference>
<reference evidence="4" key="2">
    <citation type="submission" date="2006-01" db="EMBL/GenBank/DDBJ databases">
        <authorList>
            <person name="Genoscope"/>
        </authorList>
    </citation>
    <scope>NUCLEOTIDE SEQUENCE</scope>
</reference>
<dbReference type="SMART" id="SM00116">
    <property type="entry name" value="CBS"/>
    <property type="match status" value="3"/>
</dbReference>
<evidence type="ECO:0000256" key="1">
    <source>
        <dbReference type="ARBA" id="ARBA00022737"/>
    </source>
</evidence>
<organism evidence="4">
    <name type="scientific">Kuenenia stuttgartiensis</name>
    <dbReference type="NCBI Taxonomy" id="174633"/>
    <lineage>
        <taxon>Bacteria</taxon>
        <taxon>Pseudomonadati</taxon>
        <taxon>Planctomycetota</taxon>
        <taxon>Candidatus Brocadiia</taxon>
        <taxon>Candidatus Brocadiales</taxon>
        <taxon>Candidatus Brocadiaceae</taxon>
        <taxon>Candidatus Kuenenia</taxon>
    </lineage>
</organism>
<keyword evidence="2" id="KW-0129">CBS domain</keyword>
<dbReference type="Gene3D" id="3.10.580.10">
    <property type="entry name" value="CBS-domain"/>
    <property type="match status" value="2"/>
</dbReference>
<dbReference type="AlphaFoldDB" id="Q1Q3V8"/>
<dbReference type="PROSITE" id="PS51371">
    <property type="entry name" value="CBS"/>
    <property type="match status" value="3"/>
</dbReference>
<evidence type="ECO:0000256" key="2">
    <source>
        <dbReference type="PROSITE-ProRule" id="PRU00703"/>
    </source>
</evidence>
<evidence type="ECO:0000313" key="4">
    <source>
        <dbReference type="EMBL" id="CAJ74700.1"/>
    </source>
</evidence>
<dbReference type="PANTHER" id="PTHR48108">
    <property type="entry name" value="CBS DOMAIN-CONTAINING PROTEIN CBSX2, CHLOROPLASTIC"/>
    <property type="match status" value="1"/>
</dbReference>
<keyword evidence="1" id="KW-0677">Repeat</keyword>
<dbReference type="SUPFAM" id="SSF54631">
    <property type="entry name" value="CBS-domain pair"/>
    <property type="match status" value="2"/>
</dbReference>
<feature type="domain" description="CBS" evidence="3">
    <location>
        <begin position="229"/>
        <end position="288"/>
    </location>
</feature>
<dbReference type="CDD" id="cd02205">
    <property type="entry name" value="CBS_pair_SF"/>
    <property type="match status" value="2"/>
</dbReference>
<dbReference type="PANTHER" id="PTHR48108:SF26">
    <property type="entry name" value="CBS DOMAIN-CONTAINING PROTEIN DDB_G0289609"/>
    <property type="match status" value="1"/>
</dbReference>
<sequence>MPMTNTQPPTIKKYVSSLASIVRSRAQNSLGSVLSRVRSSHEAVFIFDNNDEFLGLISPFKTLYSSNFPYTTKVSSIVFKPPAITEETPVYQVAEYMLSTKIYILPVLSKDGDLQSVIYGKDILQGIIKDPGLLVFVSGKVKPHIPITAPITASVKDVFYDLKEKGVSRMVIVNAEGSLAGIVTRSDLMQALIKPTAKMRFPKEGTHVGFYSLAGEKKFRKSDPIRKYYTVLVDSLPDDTSRTEIVSHLITSPHDSIILVDKHNKPTGFLSTRDILRAVVLLRPEEDIPLIIIKKPGDSVSNKELEQATRHLELFGRKLKKRMKIKKIEVTSEEPKNPKGHTMMFNITVIVTPIAGKAIVAATKQRRFIDGIQEATTLIEKQRRRSGLSKKDTRKS</sequence>
<feature type="domain" description="CBS" evidence="3">
    <location>
        <begin position="141"/>
        <end position="198"/>
    </location>
</feature>
<proteinExistence type="predicted"/>